<name>A0AAI8Z441_9PEZI</name>
<dbReference type="PANTHER" id="PTHR23501">
    <property type="entry name" value="MAJOR FACILITATOR SUPERFAMILY"/>
    <property type="match status" value="1"/>
</dbReference>
<feature type="domain" description="Major facilitator superfamily (MFS) profile" evidence="8">
    <location>
        <begin position="84"/>
        <end position="572"/>
    </location>
</feature>
<feature type="transmembrane region" description="Helical" evidence="7">
    <location>
        <begin position="149"/>
        <end position="168"/>
    </location>
</feature>
<dbReference type="EMBL" id="CAVMBE010000058">
    <property type="protein sequence ID" value="CAK4032105.1"/>
    <property type="molecule type" value="Genomic_DNA"/>
</dbReference>
<feature type="transmembrane region" description="Helical" evidence="7">
    <location>
        <begin position="549"/>
        <end position="570"/>
    </location>
</feature>
<feature type="transmembrane region" description="Helical" evidence="7">
    <location>
        <begin position="475"/>
        <end position="498"/>
    </location>
</feature>
<dbReference type="Gene3D" id="1.20.1720.10">
    <property type="entry name" value="Multidrug resistance protein D"/>
    <property type="match status" value="1"/>
</dbReference>
<gene>
    <name evidence="9" type="ORF">LECACI_7A007263</name>
</gene>
<evidence type="ECO:0000256" key="4">
    <source>
        <dbReference type="ARBA" id="ARBA00022989"/>
    </source>
</evidence>
<feature type="transmembrane region" description="Helical" evidence="7">
    <location>
        <begin position="80"/>
        <end position="107"/>
    </location>
</feature>
<dbReference type="GO" id="GO:0005886">
    <property type="term" value="C:plasma membrane"/>
    <property type="evidence" value="ECO:0007669"/>
    <property type="project" value="TreeGrafter"/>
</dbReference>
<feature type="region of interest" description="Disordered" evidence="6">
    <location>
        <begin position="1"/>
        <end position="71"/>
    </location>
</feature>
<dbReference type="PROSITE" id="PS50850">
    <property type="entry name" value="MFS"/>
    <property type="match status" value="1"/>
</dbReference>
<dbReference type="Gene3D" id="1.20.1250.20">
    <property type="entry name" value="MFS general substrate transporter like domains"/>
    <property type="match status" value="1"/>
</dbReference>
<dbReference type="CDD" id="cd17502">
    <property type="entry name" value="MFS_Azr1_MDR_like"/>
    <property type="match status" value="1"/>
</dbReference>
<feature type="transmembrane region" description="Helical" evidence="7">
    <location>
        <begin position="310"/>
        <end position="330"/>
    </location>
</feature>
<feature type="compositionally biased region" description="Low complexity" evidence="6">
    <location>
        <begin position="57"/>
        <end position="68"/>
    </location>
</feature>
<keyword evidence="4 7" id="KW-1133">Transmembrane helix</keyword>
<proteinExistence type="predicted"/>
<feature type="transmembrane region" description="Helical" evidence="7">
    <location>
        <begin position="351"/>
        <end position="368"/>
    </location>
</feature>
<dbReference type="PANTHER" id="PTHR23501:SF177">
    <property type="entry name" value="MAJOR FACILITATOR SUPERFAMILY (MFS) PROFILE DOMAIN-CONTAINING PROTEIN-RELATED"/>
    <property type="match status" value="1"/>
</dbReference>
<evidence type="ECO:0000256" key="2">
    <source>
        <dbReference type="ARBA" id="ARBA00022448"/>
    </source>
</evidence>
<evidence type="ECO:0000256" key="1">
    <source>
        <dbReference type="ARBA" id="ARBA00004141"/>
    </source>
</evidence>
<evidence type="ECO:0000256" key="6">
    <source>
        <dbReference type="SAM" id="MobiDB-lite"/>
    </source>
</evidence>
<reference evidence="9" key="1">
    <citation type="submission" date="2023-11" db="EMBL/GenBank/DDBJ databases">
        <authorList>
            <person name="Alioto T."/>
            <person name="Alioto T."/>
            <person name="Gomez Garrido J."/>
        </authorList>
    </citation>
    <scope>NUCLEOTIDE SEQUENCE</scope>
</reference>
<accession>A0AAI8Z441</accession>
<sequence>MHLKASRKSFRSTRSTIGKDSMAQENDEERKETPSNSEFPSSTTHLQDIKPEEDATQPEQQQQQPLDDNSIPKIYPTGPALVGIIIACSLSIFLIALDTTIISTAIPQITDDFDSIDDVGWYGSGFFMTIASFTSVWGKGYKYWGMKWVYMLAVFIFEVGSLLCGVAPNSASLIAGRAIAGVGAAGISTGSFLIVGISVPAAKVPAFQGLIGASFSIASVAGPLIGGAFTSNVSWRWCFYINLPVGGLAFAILAFVFHTPAHASPVKTTWKEKLRQIDLLGASLLLCSIICLVLSLQWAGQTKSWSDPDVIGTLVGFASLLITFIAYEWWIGERAALNIRILTHKRMGPMFAYQTCIAGTFFVTLYYLPQYFQVVNGVSPSGSGIRTIPFVALASIFTMLQGIWTSKTGDYQFLMLLGTSLVAATSGLLITLHEGSSVGEWVGYQIIGGVGFGITLQLAVNVCQSVADSADLSSASAMALFFQSLGGAVWISVAQVVFGNELIMSLAENVKGISPNAVLAAGATEIRKTLPPDQVDAGIASYMTGLRDVFALCCALSVLATVGSALLLVFGRRNLASNSTSIAAV</sequence>
<dbReference type="AlphaFoldDB" id="A0AAI8Z441"/>
<feature type="transmembrane region" description="Helical" evidence="7">
    <location>
        <begin position="119"/>
        <end position="137"/>
    </location>
</feature>
<evidence type="ECO:0000256" key="7">
    <source>
        <dbReference type="SAM" id="Phobius"/>
    </source>
</evidence>
<dbReference type="InterPro" id="IPR020846">
    <property type="entry name" value="MFS_dom"/>
</dbReference>
<keyword evidence="10" id="KW-1185">Reference proteome</keyword>
<feature type="transmembrane region" description="Helical" evidence="7">
    <location>
        <begin position="413"/>
        <end position="432"/>
    </location>
</feature>
<keyword evidence="2" id="KW-0813">Transport</keyword>
<feature type="transmembrane region" description="Helical" evidence="7">
    <location>
        <begin position="444"/>
        <end position="463"/>
    </location>
</feature>
<dbReference type="InterPro" id="IPR011701">
    <property type="entry name" value="MFS"/>
</dbReference>
<feature type="compositionally biased region" description="Polar residues" evidence="6">
    <location>
        <begin position="34"/>
        <end position="46"/>
    </location>
</feature>
<feature type="transmembrane region" description="Helical" evidence="7">
    <location>
        <begin position="279"/>
        <end position="298"/>
    </location>
</feature>
<evidence type="ECO:0000256" key="3">
    <source>
        <dbReference type="ARBA" id="ARBA00022692"/>
    </source>
</evidence>
<keyword evidence="3 7" id="KW-0812">Transmembrane</keyword>
<feature type="transmembrane region" description="Helical" evidence="7">
    <location>
        <begin position="388"/>
        <end position="406"/>
    </location>
</feature>
<feature type="compositionally biased region" description="Basic residues" evidence="6">
    <location>
        <begin position="1"/>
        <end position="11"/>
    </location>
</feature>
<comment type="subcellular location">
    <subcellularLocation>
        <location evidence="1">Membrane</location>
        <topology evidence="1">Multi-pass membrane protein</topology>
    </subcellularLocation>
</comment>
<protein>
    <submittedName>
        <fullName evidence="9">Major facilitator superfamily transporter</fullName>
    </submittedName>
</protein>
<evidence type="ECO:0000256" key="5">
    <source>
        <dbReference type="ARBA" id="ARBA00023136"/>
    </source>
</evidence>
<dbReference type="SUPFAM" id="SSF103473">
    <property type="entry name" value="MFS general substrate transporter"/>
    <property type="match status" value="1"/>
</dbReference>
<organism evidence="9 10">
    <name type="scientific">Lecanosticta acicola</name>
    <dbReference type="NCBI Taxonomy" id="111012"/>
    <lineage>
        <taxon>Eukaryota</taxon>
        <taxon>Fungi</taxon>
        <taxon>Dikarya</taxon>
        <taxon>Ascomycota</taxon>
        <taxon>Pezizomycotina</taxon>
        <taxon>Dothideomycetes</taxon>
        <taxon>Dothideomycetidae</taxon>
        <taxon>Mycosphaerellales</taxon>
        <taxon>Mycosphaerellaceae</taxon>
        <taxon>Lecanosticta</taxon>
    </lineage>
</organism>
<comment type="caution">
    <text evidence="9">The sequence shown here is derived from an EMBL/GenBank/DDBJ whole genome shotgun (WGS) entry which is preliminary data.</text>
</comment>
<dbReference type="FunFam" id="1.20.1720.10:FF:000012">
    <property type="entry name" value="MFS toxin efflux pump (AflT)"/>
    <property type="match status" value="1"/>
</dbReference>
<dbReference type="Proteomes" id="UP001296104">
    <property type="component" value="Unassembled WGS sequence"/>
</dbReference>
<dbReference type="InterPro" id="IPR036259">
    <property type="entry name" value="MFS_trans_sf"/>
</dbReference>
<feature type="transmembrane region" description="Helical" evidence="7">
    <location>
        <begin position="209"/>
        <end position="233"/>
    </location>
</feature>
<feature type="transmembrane region" description="Helical" evidence="7">
    <location>
        <begin position="239"/>
        <end position="258"/>
    </location>
</feature>
<dbReference type="GO" id="GO:0022857">
    <property type="term" value="F:transmembrane transporter activity"/>
    <property type="evidence" value="ECO:0007669"/>
    <property type="project" value="InterPro"/>
</dbReference>
<keyword evidence="5 7" id="KW-0472">Membrane</keyword>
<evidence type="ECO:0000313" key="10">
    <source>
        <dbReference type="Proteomes" id="UP001296104"/>
    </source>
</evidence>
<evidence type="ECO:0000313" key="9">
    <source>
        <dbReference type="EMBL" id="CAK4032105.1"/>
    </source>
</evidence>
<evidence type="ECO:0000259" key="8">
    <source>
        <dbReference type="PROSITE" id="PS50850"/>
    </source>
</evidence>
<feature type="transmembrane region" description="Helical" evidence="7">
    <location>
        <begin position="174"/>
        <end position="197"/>
    </location>
</feature>
<dbReference type="Pfam" id="PF07690">
    <property type="entry name" value="MFS_1"/>
    <property type="match status" value="1"/>
</dbReference>